<reference evidence="1" key="1">
    <citation type="submission" date="2014-11" db="EMBL/GenBank/DDBJ databases">
        <authorList>
            <person name="Amaro Gonzalez C."/>
        </authorList>
    </citation>
    <scope>NUCLEOTIDE SEQUENCE</scope>
</reference>
<proteinExistence type="predicted"/>
<protein>
    <submittedName>
        <fullName evidence="1">Uncharacterized protein</fullName>
    </submittedName>
</protein>
<name>A0A0E9PLN9_ANGAN</name>
<organism evidence="1">
    <name type="scientific">Anguilla anguilla</name>
    <name type="common">European freshwater eel</name>
    <name type="synonym">Muraena anguilla</name>
    <dbReference type="NCBI Taxonomy" id="7936"/>
    <lineage>
        <taxon>Eukaryota</taxon>
        <taxon>Metazoa</taxon>
        <taxon>Chordata</taxon>
        <taxon>Craniata</taxon>
        <taxon>Vertebrata</taxon>
        <taxon>Euteleostomi</taxon>
        <taxon>Actinopterygii</taxon>
        <taxon>Neopterygii</taxon>
        <taxon>Teleostei</taxon>
        <taxon>Anguilliformes</taxon>
        <taxon>Anguillidae</taxon>
        <taxon>Anguilla</taxon>
    </lineage>
</organism>
<sequence>MSGVYLACWIVTQKKITQRAQFSTCLLLYCLINYSNKFFKGLQMIEMVLYSRVEMHF</sequence>
<reference evidence="1" key="2">
    <citation type="journal article" date="2015" name="Fish Shellfish Immunol.">
        <title>Early steps in the European eel (Anguilla anguilla)-Vibrio vulnificus interaction in the gills: Role of the RtxA13 toxin.</title>
        <authorList>
            <person name="Callol A."/>
            <person name="Pajuelo D."/>
            <person name="Ebbesson L."/>
            <person name="Teles M."/>
            <person name="MacKenzie S."/>
            <person name="Amaro C."/>
        </authorList>
    </citation>
    <scope>NUCLEOTIDE SEQUENCE</scope>
</reference>
<accession>A0A0E9PLN9</accession>
<dbReference type="AlphaFoldDB" id="A0A0E9PLN9"/>
<dbReference type="EMBL" id="GBXM01103572">
    <property type="protein sequence ID" value="JAH05005.1"/>
    <property type="molecule type" value="Transcribed_RNA"/>
</dbReference>
<evidence type="ECO:0000313" key="1">
    <source>
        <dbReference type="EMBL" id="JAH05005.1"/>
    </source>
</evidence>